<evidence type="ECO:0000259" key="1">
    <source>
        <dbReference type="Pfam" id="PF12552"/>
    </source>
</evidence>
<accession>A0AAD6PX95</accession>
<name>A0AAD6PX95_9ROSI</name>
<evidence type="ECO:0000313" key="3">
    <source>
        <dbReference type="Proteomes" id="UP001164929"/>
    </source>
</evidence>
<dbReference type="Proteomes" id="UP001164929">
    <property type="component" value="Chromosome 16"/>
</dbReference>
<dbReference type="AlphaFoldDB" id="A0AAD6PX95"/>
<comment type="caution">
    <text evidence="2">The sequence shown here is derived from an EMBL/GenBank/DDBJ whole genome shotgun (WGS) entry which is preliminary data.</text>
</comment>
<organism evidence="2 3">
    <name type="scientific">Populus alba x Populus x berolinensis</name>
    <dbReference type="NCBI Taxonomy" id="444605"/>
    <lineage>
        <taxon>Eukaryota</taxon>
        <taxon>Viridiplantae</taxon>
        <taxon>Streptophyta</taxon>
        <taxon>Embryophyta</taxon>
        <taxon>Tracheophyta</taxon>
        <taxon>Spermatophyta</taxon>
        <taxon>Magnoliopsida</taxon>
        <taxon>eudicotyledons</taxon>
        <taxon>Gunneridae</taxon>
        <taxon>Pentapetalae</taxon>
        <taxon>rosids</taxon>
        <taxon>fabids</taxon>
        <taxon>Malpighiales</taxon>
        <taxon>Salicaceae</taxon>
        <taxon>Saliceae</taxon>
        <taxon>Populus</taxon>
    </lineage>
</organism>
<dbReference type="Pfam" id="PF12552">
    <property type="entry name" value="DUF3741"/>
    <property type="match status" value="1"/>
</dbReference>
<sequence>MGKNLEHHSSSVSIETIIQDACGANFMYSSTIIGDILRKSFTTTEVVTGNMPIVLDGFSGLESTKQPLIILRGWKSRNISTDSKVGGTPQSNNTGNHHSTVIDKKTQFTSATKASVKSQIKSRISDELSKRKGRHCRSSTYPIRSPLMQTDSFRHTELSDEDLVSDIRVSDGCPTIAEEPTSSTTKLLDPSVPTSLEEYNHEDCGPMLTSNHLGHNQVDMTEKELIENHFLLQENSNDKRQKSVHVKGLSTDASAQQSKEILDALDMINIDKGYF</sequence>
<dbReference type="InterPro" id="IPR022212">
    <property type="entry name" value="DUF3741"/>
</dbReference>
<protein>
    <recommendedName>
        <fullName evidence="1">DUF3741 domain-containing protein</fullName>
    </recommendedName>
</protein>
<feature type="domain" description="DUF3741" evidence="1">
    <location>
        <begin position="240"/>
        <end position="275"/>
    </location>
</feature>
<dbReference type="EMBL" id="JAQIZT010000016">
    <property type="protein sequence ID" value="KAJ6969338.1"/>
    <property type="molecule type" value="Genomic_DNA"/>
</dbReference>
<gene>
    <name evidence="2" type="ORF">NC653_037105</name>
</gene>
<dbReference type="PANTHER" id="PTHR47071">
    <property type="entry name" value="PROTEIN TRM32"/>
    <property type="match status" value="1"/>
</dbReference>
<dbReference type="InterPro" id="IPR044257">
    <property type="entry name" value="TRM32-like"/>
</dbReference>
<dbReference type="PANTHER" id="PTHR47071:SF9">
    <property type="entry name" value="TRM32-LIKE PROTEIN (DUF3741)"/>
    <property type="match status" value="1"/>
</dbReference>
<proteinExistence type="predicted"/>
<evidence type="ECO:0000313" key="2">
    <source>
        <dbReference type="EMBL" id="KAJ6969338.1"/>
    </source>
</evidence>
<keyword evidence="3" id="KW-1185">Reference proteome</keyword>
<reference evidence="2 3" key="1">
    <citation type="journal article" date="2023" name="Mol. Ecol. Resour.">
        <title>Chromosome-level genome assembly of a triploid poplar Populus alba 'Berolinensis'.</title>
        <authorList>
            <person name="Chen S."/>
            <person name="Yu Y."/>
            <person name="Wang X."/>
            <person name="Wang S."/>
            <person name="Zhang T."/>
            <person name="Zhou Y."/>
            <person name="He R."/>
            <person name="Meng N."/>
            <person name="Wang Y."/>
            <person name="Liu W."/>
            <person name="Liu Z."/>
            <person name="Liu J."/>
            <person name="Guo Q."/>
            <person name="Huang H."/>
            <person name="Sederoff R.R."/>
            <person name="Wang G."/>
            <person name="Qu G."/>
            <person name="Chen S."/>
        </authorList>
    </citation>
    <scope>NUCLEOTIDE SEQUENCE [LARGE SCALE GENOMIC DNA]</scope>
    <source>
        <strain evidence="2">SC-2020</strain>
    </source>
</reference>